<organism evidence="7 8">
    <name type="scientific">Amanita muscaria (strain Koide BX008)</name>
    <dbReference type="NCBI Taxonomy" id="946122"/>
    <lineage>
        <taxon>Eukaryota</taxon>
        <taxon>Fungi</taxon>
        <taxon>Dikarya</taxon>
        <taxon>Basidiomycota</taxon>
        <taxon>Agaricomycotina</taxon>
        <taxon>Agaricomycetes</taxon>
        <taxon>Agaricomycetidae</taxon>
        <taxon>Agaricales</taxon>
        <taxon>Pluteineae</taxon>
        <taxon>Amanitaceae</taxon>
        <taxon>Amanita</taxon>
    </lineage>
</organism>
<evidence type="ECO:0008006" key="9">
    <source>
        <dbReference type="Google" id="ProtNLM"/>
    </source>
</evidence>
<dbReference type="GO" id="GO:0017056">
    <property type="term" value="F:structural constituent of nuclear pore"/>
    <property type="evidence" value="ECO:0007669"/>
    <property type="project" value="InterPro"/>
</dbReference>
<dbReference type="AlphaFoldDB" id="A0A0C2XQG6"/>
<feature type="domain" description="Nucleoporin POM152 immunoglobulin-like" evidence="2">
    <location>
        <begin position="572"/>
        <end position="651"/>
    </location>
</feature>
<proteinExistence type="predicted"/>
<reference evidence="7 8" key="1">
    <citation type="submission" date="2014-04" db="EMBL/GenBank/DDBJ databases">
        <title>Evolutionary Origins and Diversification of the Mycorrhizal Mutualists.</title>
        <authorList>
            <consortium name="DOE Joint Genome Institute"/>
            <consortium name="Mycorrhizal Genomics Consortium"/>
            <person name="Kohler A."/>
            <person name="Kuo A."/>
            <person name="Nagy L.G."/>
            <person name="Floudas D."/>
            <person name="Copeland A."/>
            <person name="Barry K.W."/>
            <person name="Cichocki N."/>
            <person name="Veneault-Fourrey C."/>
            <person name="LaButti K."/>
            <person name="Lindquist E.A."/>
            <person name="Lipzen A."/>
            <person name="Lundell T."/>
            <person name="Morin E."/>
            <person name="Murat C."/>
            <person name="Riley R."/>
            <person name="Ohm R."/>
            <person name="Sun H."/>
            <person name="Tunlid A."/>
            <person name="Henrissat B."/>
            <person name="Grigoriev I.V."/>
            <person name="Hibbett D.S."/>
            <person name="Martin F."/>
        </authorList>
    </citation>
    <scope>NUCLEOTIDE SEQUENCE [LARGE SCALE GENOMIC DNA]</scope>
    <source>
        <strain evidence="7 8">Koide BX008</strain>
    </source>
</reference>
<dbReference type="InterPro" id="IPR056542">
    <property type="entry name" value="Ig-like_POM152_1st"/>
</dbReference>
<dbReference type="InterPro" id="IPR056540">
    <property type="entry name" value="TMD_POM152"/>
</dbReference>
<dbReference type="InterPro" id="IPR056543">
    <property type="entry name" value="Ig-like_POM152_9th"/>
</dbReference>
<dbReference type="Pfam" id="PF24312">
    <property type="entry name" value="Ig-like_POM152"/>
    <property type="match status" value="2"/>
</dbReference>
<feature type="compositionally biased region" description="Acidic residues" evidence="1">
    <location>
        <begin position="247"/>
        <end position="261"/>
    </location>
</feature>
<dbReference type="InterPro" id="IPR056541">
    <property type="entry name" value="Ig-like_POM152"/>
</dbReference>
<dbReference type="PANTHER" id="PTHR28206:SF1">
    <property type="entry name" value="NUCLEOPORIN POM152"/>
    <property type="match status" value="1"/>
</dbReference>
<evidence type="ECO:0000256" key="1">
    <source>
        <dbReference type="SAM" id="MobiDB-lite"/>
    </source>
</evidence>
<evidence type="ECO:0000313" key="7">
    <source>
        <dbReference type="EMBL" id="KIL71448.1"/>
    </source>
</evidence>
<feature type="domain" description="Nucleoporin POM152 Ig-like" evidence="4">
    <location>
        <begin position="462"/>
        <end position="568"/>
    </location>
</feature>
<evidence type="ECO:0000259" key="2">
    <source>
        <dbReference type="Pfam" id="PF23664"/>
    </source>
</evidence>
<dbReference type="FunCoup" id="A0A0C2XQG6">
    <property type="interactions" value="72"/>
</dbReference>
<dbReference type="GO" id="GO:0006606">
    <property type="term" value="P:protein import into nucleus"/>
    <property type="evidence" value="ECO:0007669"/>
    <property type="project" value="TreeGrafter"/>
</dbReference>
<dbReference type="Pfam" id="PF24097">
    <property type="entry name" value="TMD_POM152"/>
    <property type="match status" value="1"/>
</dbReference>
<evidence type="ECO:0000313" key="8">
    <source>
        <dbReference type="Proteomes" id="UP000054549"/>
    </source>
</evidence>
<dbReference type="GO" id="GO:0070762">
    <property type="term" value="C:nuclear pore transmembrane ring"/>
    <property type="evidence" value="ECO:0007669"/>
    <property type="project" value="TreeGrafter"/>
</dbReference>
<feature type="domain" description="Nucleoporin POM152 N-terminal transmembrane" evidence="3">
    <location>
        <begin position="17"/>
        <end position="101"/>
    </location>
</feature>
<protein>
    <recommendedName>
        <fullName evidence="9">Nucleoporin Pom152</fullName>
    </recommendedName>
</protein>
<dbReference type="PANTHER" id="PTHR28206">
    <property type="entry name" value="NUCLEOPORIN POM152"/>
    <property type="match status" value="1"/>
</dbReference>
<evidence type="ECO:0000259" key="4">
    <source>
        <dbReference type="Pfam" id="PF24312"/>
    </source>
</evidence>
<name>A0A0C2XQG6_AMAMK</name>
<dbReference type="GO" id="GO:0006999">
    <property type="term" value="P:nuclear pore organization"/>
    <property type="evidence" value="ECO:0007669"/>
    <property type="project" value="TreeGrafter"/>
</dbReference>
<feature type="domain" description="Nucleoporin POM152 Ig-like" evidence="4">
    <location>
        <begin position="761"/>
        <end position="846"/>
    </location>
</feature>
<evidence type="ECO:0000259" key="5">
    <source>
        <dbReference type="Pfam" id="PF24519"/>
    </source>
</evidence>
<feature type="domain" description="Nucleoporin POM152 first Ig-like" evidence="5">
    <location>
        <begin position="163"/>
        <end position="308"/>
    </location>
</feature>
<keyword evidence="8" id="KW-1185">Reference proteome</keyword>
<feature type="domain" description="Nucleoporin POM152 ninth Ig-like" evidence="6">
    <location>
        <begin position="1091"/>
        <end position="1163"/>
    </location>
</feature>
<dbReference type="Proteomes" id="UP000054549">
    <property type="component" value="Unassembled WGS sequence"/>
</dbReference>
<dbReference type="Pfam" id="PF24527">
    <property type="entry name" value="Ig-like_Pom152_9"/>
    <property type="match status" value="1"/>
</dbReference>
<accession>A0A0C2XQG6</accession>
<evidence type="ECO:0000259" key="3">
    <source>
        <dbReference type="Pfam" id="PF24097"/>
    </source>
</evidence>
<feature type="region of interest" description="Disordered" evidence="1">
    <location>
        <begin position="238"/>
        <end position="271"/>
    </location>
</feature>
<dbReference type="Pfam" id="PF23664">
    <property type="entry name" value="Ig_Pom152"/>
    <property type="match status" value="2"/>
</dbReference>
<gene>
    <name evidence="7" type="ORF">M378DRAFT_182877</name>
</gene>
<feature type="domain" description="Nucleoporin POM152 immunoglobulin-like" evidence="2">
    <location>
        <begin position="880"/>
        <end position="956"/>
    </location>
</feature>
<dbReference type="InterPro" id="IPR037701">
    <property type="entry name" value="Pom152"/>
</dbReference>
<sequence>MPASTSTQPLIPEKYLDAPSQRLYYLSLGLLCQAIKLIDVLWFWTSGGSGASICRKWLLVDFLYVVGLRQLRIPRLTYSRSVVLLQIATLWFLDSVLFGGITINAFSAFEVGKRSSIQHEYATPERFSFLDVIAPLTLGLISAGTGDAHLLGQHTVRMSPISTARLNPYGSTFCLKSHQDPVLIPVLLNNTNIAGLKYSITPLDHSEGKNHKRVEYIELSAKDLKAIEQARLQDLQVARHATAPAPDSDEYDEYDDDDGEDESKRSQATLQNSQSLVHIHISKPGLVRLVRVLDSSNTEARLATPSEIAVVPCPRAKFVDDGWKTVDVRCAGQEKEVQLQISVSGVPPLSLRWLKIVNGKRELFLVEGIEGGHGPTPPTKTQEGKITRADIGIGRASAPILPQEVRVPLTVSLDTVGTYVYALEEVTDGLGNAITVKSSADLASSYPTNQTTATRSLMVLRRPAMSFKSCGPERPVSLLIGSEAKLLVAATEADDFDAPWEVEMAYQPRTEGDDDGKRSKAPKPWKKTFKTPGHLKQLSISTSSPGDYMLLSVKGKHCSGDVLAPETCRVIQKPLPSAEIQWKRIHECSGDTGVLATLVLRGTPPFLVYYQVQRDDEPPRELAKSFASARGELILQPDRSGHYTLIVHPLATADFATSQREYGGGKRSISSCSGNIVDVDVELKGTGPWSLEVQAIGPKSSETLLFEKIETPQKTLHIPIPKEVDKDGGSFEIDLLTVEDAYGCKRPISVPGISVDVRRIKPTTKFYGSAHDRRLTILENEKAELPLRLTGDGPWLVKYVHIDTGKTSSTIVRSPNGNLEVTDKGVYKLLEVADSKCPGSIIDSESTYTIDWVPKPSARLAAGTNAFYEPYNGSHIMPSICVGTDAHVDLELTGRPPFQIMYNIALGVDNGGTRVLDQPTFNSIQPRTRFQLHTSTPGRTYYEVKQIGDAAYPLSKHKNGVIPRSERLLFEQQVFQRPSARFKNRNRLNYCLNDVFVPIDPGSVDAMVMLEGTPPFKLELSIKDISASQTELRSIEVFSHTWNVNLPSYTFKSTGPHLVTIESVVDSSNCAQAALDPLHSSIWVDVAENAAITPFERRVDYCVGEAAQFLLEGIPPWTITYRINDRTYTQEVKVSPFSLLQQQAGEFAITSIAHQQKMCRASVTDLQLHVHPLPSAQVGHGKRIYQDIHEGDQAEILFTLIGEPPFTFTYQRSELPKKGGKPGKVLETHTVSRVMTHEYSIFSALEGTWTVTSITDRYCRYPAPAPDGVLEKVH</sequence>
<evidence type="ECO:0000259" key="6">
    <source>
        <dbReference type="Pfam" id="PF24527"/>
    </source>
</evidence>
<dbReference type="OrthoDB" id="5529162at2759"/>
<dbReference type="InterPro" id="IPR056544">
    <property type="entry name" value="Ig_POM152"/>
</dbReference>
<dbReference type="InParanoid" id="A0A0C2XQG6"/>
<dbReference type="Pfam" id="PF24519">
    <property type="entry name" value="Ig-like_Pom152_1"/>
    <property type="match status" value="1"/>
</dbReference>
<dbReference type="STRING" id="946122.A0A0C2XQG6"/>
<dbReference type="EMBL" id="KN818222">
    <property type="protein sequence ID" value="KIL71448.1"/>
    <property type="molecule type" value="Genomic_DNA"/>
</dbReference>
<dbReference type="HOGENOM" id="CLU_002415_0_0_1"/>